<evidence type="ECO:0000256" key="1">
    <source>
        <dbReference type="ARBA" id="ARBA00009275"/>
    </source>
</evidence>
<comment type="similarity">
    <text evidence="1">Belongs to the metallo-dependent hydrolases superfamily. TatD-type hydrolase family.</text>
</comment>
<dbReference type="SUPFAM" id="SSF51556">
    <property type="entry name" value="Metallo-dependent hydrolases"/>
    <property type="match status" value="1"/>
</dbReference>
<dbReference type="InterPro" id="IPR032466">
    <property type="entry name" value="Metal_Hydrolase"/>
</dbReference>
<feature type="compositionally biased region" description="Basic residues" evidence="2">
    <location>
        <begin position="178"/>
        <end position="190"/>
    </location>
</feature>
<dbReference type="Proteomes" id="UP001283361">
    <property type="component" value="Unassembled WGS sequence"/>
</dbReference>
<accession>A0AAE1AGQ9</accession>
<dbReference type="Gene3D" id="3.20.20.140">
    <property type="entry name" value="Metal-dependent hydrolases"/>
    <property type="match status" value="1"/>
</dbReference>
<feature type="region of interest" description="Disordered" evidence="2">
    <location>
        <begin position="275"/>
        <end position="305"/>
    </location>
</feature>
<keyword evidence="4" id="KW-1185">Reference proteome</keyword>
<dbReference type="InterPro" id="IPR001130">
    <property type="entry name" value="TatD-like"/>
</dbReference>
<feature type="region of interest" description="Disordered" evidence="2">
    <location>
        <begin position="601"/>
        <end position="635"/>
    </location>
</feature>
<organism evidence="3 4">
    <name type="scientific">Elysia crispata</name>
    <name type="common">lettuce slug</name>
    <dbReference type="NCBI Taxonomy" id="231223"/>
    <lineage>
        <taxon>Eukaryota</taxon>
        <taxon>Metazoa</taxon>
        <taxon>Spiralia</taxon>
        <taxon>Lophotrochozoa</taxon>
        <taxon>Mollusca</taxon>
        <taxon>Gastropoda</taxon>
        <taxon>Heterobranchia</taxon>
        <taxon>Euthyneura</taxon>
        <taxon>Panpulmonata</taxon>
        <taxon>Sacoglossa</taxon>
        <taxon>Placobranchoidea</taxon>
        <taxon>Plakobranchidae</taxon>
        <taxon>Elysia</taxon>
    </lineage>
</organism>
<feature type="compositionally biased region" description="Polar residues" evidence="2">
    <location>
        <begin position="290"/>
        <end position="305"/>
    </location>
</feature>
<evidence type="ECO:0008006" key="5">
    <source>
        <dbReference type="Google" id="ProtNLM"/>
    </source>
</evidence>
<feature type="compositionally biased region" description="Basic residues" evidence="2">
    <location>
        <begin position="213"/>
        <end position="227"/>
    </location>
</feature>
<comment type="caution">
    <text evidence="3">The sequence shown here is derived from an EMBL/GenBank/DDBJ whole genome shotgun (WGS) entry which is preliminary data.</text>
</comment>
<evidence type="ECO:0000256" key="2">
    <source>
        <dbReference type="SAM" id="MobiDB-lite"/>
    </source>
</evidence>
<dbReference type="PANTHER" id="PTHR46363">
    <property type="entry name" value="DEOXYRIBONUCLEASE TATDN2-RELATED"/>
    <property type="match status" value="1"/>
</dbReference>
<feature type="region of interest" description="Disordered" evidence="2">
    <location>
        <begin position="89"/>
        <end position="231"/>
    </location>
</feature>
<name>A0AAE1AGQ9_9GAST</name>
<dbReference type="EMBL" id="JAWDGP010001945">
    <property type="protein sequence ID" value="KAK3786776.1"/>
    <property type="molecule type" value="Genomic_DNA"/>
</dbReference>
<dbReference type="Pfam" id="PF01026">
    <property type="entry name" value="TatD_DNase"/>
    <property type="match status" value="1"/>
</dbReference>
<protein>
    <recommendedName>
        <fullName evidence="5">TatD</fullName>
    </recommendedName>
</protein>
<evidence type="ECO:0000313" key="4">
    <source>
        <dbReference type="Proteomes" id="UP001283361"/>
    </source>
</evidence>
<dbReference type="AlphaFoldDB" id="A0AAE1AGQ9"/>
<proteinExistence type="inferred from homology"/>
<sequence>MTSASQGSQQQGTISTFIKGYLTLKLEHNQMIFRDVDKTGNAHTELLNPPKVVVVQLKMADHPGHVPQDHMGRYPPEVWRLVQSLASRMEAASRSPAGNGIDQGRNQRGGAHHAPRGNLHVSQGRGGAHHAPRGNLHVSQGRGGAHHAPRGNLHVSQGRGGAHHAPRGNLHVSQGRGGAHHAPRRHRGSQGRRGPQGEGRAQNALTCDTPLRGRGRVGRGRGGRRSAGRGGTLAQALLGTPQTVYRLREMGSNSSAMYRLVRSQTRDQGCQTDAHLDAPEVRPGSAVGTRFSTGTSPINGTSSTPLEIVIPGQDTGAPIGTGFESRYGNVGTATGASSSPEWKVSHKEMRHGIKTCPVRDCGYAGNNIEKHVYVSHLPACLNPILTFTPGQPHLHEERWQAICYLASLLGVSHPERLAEMAFTAIPPNHLRLGGGLSIGMAALAQYRGWEDHQRGGEWIRGRSPALILHWVVLTILVNRLGAADQERFARWTPLGTIGDSHRERGVNEPMELSPALPEVVEASPRVRLPASNSADSPIVIEDDDEEVDIKPAMVSFASSAQPIIVAEELTMDGAMEAGDCKPMVSGQPNSVTSLEARLSGLTTDGSVPMEGVQAGSSGREPTGPGLEPVAGPSTTQPSFAEVLAWPRTAPVAPQHREASPPEALDTHFHLKMPAAGVTLRQYLNYPMPHHQSYPVTLRGGVVVFCWPQSYPDNISRVINVPGFVAAIGIHPSQAARVLPRDLEKLGMLLRSPKVSALGEIGLDGQNGVSMEKQEALLRQCLAKADSTKPVILHIRGKVGQDVELNARCRAMAQKYLEKKQPIQLHCFSCEPGVFAAWRKVFPQVYASISGMVARFNPRQKQELQEIPLDRLLLETDSPYLPIVGKVNMPHFVGDVASLVAAHRGERTQDVLAAANANCRSLFGL</sequence>
<evidence type="ECO:0000313" key="3">
    <source>
        <dbReference type="EMBL" id="KAK3786776.1"/>
    </source>
</evidence>
<reference evidence="3" key="1">
    <citation type="journal article" date="2023" name="G3 (Bethesda)">
        <title>A reference genome for the long-term kleptoplast-retaining sea slug Elysia crispata morphotype clarki.</title>
        <authorList>
            <person name="Eastman K.E."/>
            <person name="Pendleton A.L."/>
            <person name="Shaikh M.A."/>
            <person name="Suttiyut T."/>
            <person name="Ogas R."/>
            <person name="Tomko P."/>
            <person name="Gavelis G."/>
            <person name="Widhalm J.R."/>
            <person name="Wisecaver J.H."/>
        </authorList>
    </citation>
    <scope>NUCLEOTIDE SEQUENCE</scope>
    <source>
        <strain evidence="3">ECLA1</strain>
    </source>
</reference>
<gene>
    <name evidence="3" type="ORF">RRG08_000981</name>
</gene>
<dbReference type="PANTHER" id="PTHR46363:SF1">
    <property type="entry name" value="DEOXYRIBONUCLEASE TATDN2-RELATED"/>
    <property type="match status" value="1"/>
</dbReference>
<dbReference type="GO" id="GO:0016788">
    <property type="term" value="F:hydrolase activity, acting on ester bonds"/>
    <property type="evidence" value="ECO:0007669"/>
    <property type="project" value="InterPro"/>
</dbReference>